<name>A0A1X9LQY3_9MICO</name>
<dbReference type="EMBL" id="CP020716">
    <property type="protein sequence ID" value="ARJ07593.1"/>
    <property type="molecule type" value="Genomic_DNA"/>
</dbReference>
<keyword evidence="3" id="KW-0614">Plasmid</keyword>
<dbReference type="InterPro" id="IPR036938">
    <property type="entry name" value="PAP2/HPO_sf"/>
</dbReference>
<evidence type="ECO:0000313" key="3">
    <source>
        <dbReference type="EMBL" id="ARJ07593.1"/>
    </source>
</evidence>
<sequence>MTPDPHGRNHPVGNESASEPRRGVLAALDWTAARLGPHGALIVLLAVGLALAVLLVVGAAQVYDNVTDANGIAGLDQPLLQLAISLRSPAADAIVTGYTEIAGPIGMPIIAVLALMILAIRRRSWTPVIVIASASLGSLAMTIAGKNFIGRVRPPLSDAVPPFEYSPSFPSGHTLNAVVVAGAIAYLLVVNQTRRSAKVLTISIAAGFALTIGLSRVFLGPTGSPTSLQGGSSALHG</sequence>
<dbReference type="Pfam" id="PF01569">
    <property type="entry name" value="PAP2"/>
    <property type="match status" value="1"/>
</dbReference>
<protein>
    <recommendedName>
        <fullName evidence="2">Phosphatidic acid phosphatase type 2/haloperoxidase domain-containing protein</fullName>
    </recommendedName>
</protein>
<evidence type="ECO:0000256" key="1">
    <source>
        <dbReference type="SAM" id="Phobius"/>
    </source>
</evidence>
<feature type="transmembrane region" description="Helical" evidence="1">
    <location>
        <begin position="127"/>
        <end position="149"/>
    </location>
</feature>
<feature type="transmembrane region" description="Helical" evidence="1">
    <location>
        <begin position="101"/>
        <end position="120"/>
    </location>
</feature>
<dbReference type="SUPFAM" id="SSF48317">
    <property type="entry name" value="Acid phosphatase/Vanadium-dependent haloperoxidase"/>
    <property type="match status" value="1"/>
</dbReference>
<evidence type="ECO:0000259" key="2">
    <source>
        <dbReference type="Pfam" id="PF01569"/>
    </source>
</evidence>
<keyword evidence="1" id="KW-0812">Transmembrane</keyword>
<gene>
    <name evidence="3" type="ORF">B5808_19565</name>
</gene>
<feature type="transmembrane region" description="Helical" evidence="1">
    <location>
        <begin position="40"/>
        <end position="63"/>
    </location>
</feature>
<evidence type="ECO:0000313" key="4">
    <source>
        <dbReference type="Proteomes" id="UP000192775"/>
    </source>
</evidence>
<keyword evidence="4" id="KW-1185">Reference proteome</keyword>
<proteinExistence type="predicted"/>
<reference evidence="3 4" key="1">
    <citation type="submission" date="2017-04" db="EMBL/GenBank/DDBJ databases">
        <authorList>
            <person name="Afonso C.L."/>
            <person name="Miller P.J."/>
            <person name="Scott M.A."/>
            <person name="Spackman E."/>
            <person name="Goraichik I."/>
            <person name="Dimitrov K.M."/>
            <person name="Suarez D.L."/>
            <person name="Swayne D.E."/>
        </authorList>
    </citation>
    <scope>NUCLEOTIDE SEQUENCE [LARGE SCALE GENOMIC DNA]</scope>
    <source>
        <strain evidence="4">XA(T)</strain>
        <plasmid evidence="4">Plasmid unnamed1</plasmid>
    </source>
</reference>
<dbReference type="KEGG" id="cphy:B5808_19565"/>
<keyword evidence="1" id="KW-1133">Transmembrane helix</keyword>
<feature type="transmembrane region" description="Helical" evidence="1">
    <location>
        <begin position="169"/>
        <end position="190"/>
    </location>
</feature>
<geneLocation type="plasmid" evidence="3">
    <name>unnamed1</name>
</geneLocation>
<organism evidence="3 4">
    <name type="scientific">Cnuibacter physcomitrellae</name>
    <dbReference type="NCBI Taxonomy" id="1619308"/>
    <lineage>
        <taxon>Bacteria</taxon>
        <taxon>Bacillati</taxon>
        <taxon>Actinomycetota</taxon>
        <taxon>Actinomycetes</taxon>
        <taxon>Micrococcales</taxon>
        <taxon>Microbacteriaceae</taxon>
        <taxon>Cnuibacter</taxon>
    </lineage>
</organism>
<feature type="domain" description="Phosphatidic acid phosphatase type 2/haloperoxidase" evidence="2">
    <location>
        <begin position="131"/>
        <end position="220"/>
    </location>
</feature>
<dbReference type="Proteomes" id="UP000192775">
    <property type="component" value="Plasmid unnamed1"/>
</dbReference>
<dbReference type="CDD" id="cd03392">
    <property type="entry name" value="PAP2_like_2"/>
    <property type="match status" value="1"/>
</dbReference>
<accession>A0A1X9LQY3</accession>
<feature type="transmembrane region" description="Helical" evidence="1">
    <location>
        <begin position="199"/>
        <end position="219"/>
    </location>
</feature>
<dbReference type="AlphaFoldDB" id="A0A1X9LQY3"/>
<dbReference type="InterPro" id="IPR000326">
    <property type="entry name" value="PAP2/HPO"/>
</dbReference>
<dbReference type="Gene3D" id="1.20.144.10">
    <property type="entry name" value="Phosphatidic acid phosphatase type 2/haloperoxidase"/>
    <property type="match status" value="1"/>
</dbReference>
<keyword evidence="1" id="KW-0472">Membrane</keyword>